<proteinExistence type="predicted"/>
<evidence type="ECO:0000313" key="1">
    <source>
        <dbReference type="EMBL" id="EGL86551.1"/>
    </source>
</evidence>
<protein>
    <submittedName>
        <fullName evidence="1">Uncharacterized protein</fullName>
    </submittedName>
</protein>
<sequence length="45" mass="5202">MGKPIIEPERQTVTFCDQTFDDIHIFSFDYQGQAFESLENFAIDG</sequence>
<evidence type="ECO:0000313" key="2">
    <source>
        <dbReference type="Proteomes" id="UP000010138"/>
    </source>
</evidence>
<comment type="caution">
    <text evidence="1">The sequence shown here is derived from an EMBL/GenBank/DDBJ whole genome shotgun (WGS) entry which is preliminary data.</text>
</comment>
<dbReference type="EMBL" id="AFNN01000014">
    <property type="protein sequence ID" value="EGL86551.1"/>
    <property type="molecule type" value="Genomic_DNA"/>
</dbReference>
<gene>
    <name evidence="1" type="ORF">HMPREF9967_1434</name>
</gene>
<dbReference type="Proteomes" id="UP000010138">
    <property type="component" value="Unassembled WGS sequence"/>
</dbReference>
<accession>F5W0E2</accession>
<dbReference type="eggNOG" id="ENOG50304FX">
    <property type="taxonomic scope" value="Bacteria"/>
</dbReference>
<organism evidence="1 2">
    <name type="scientific">Streptococcus infantis SK1076</name>
    <dbReference type="NCBI Taxonomy" id="1005705"/>
    <lineage>
        <taxon>Bacteria</taxon>
        <taxon>Bacillati</taxon>
        <taxon>Bacillota</taxon>
        <taxon>Bacilli</taxon>
        <taxon>Lactobacillales</taxon>
        <taxon>Streptococcaceae</taxon>
        <taxon>Streptococcus</taxon>
    </lineage>
</organism>
<dbReference type="AlphaFoldDB" id="F5W0E2"/>
<name>F5W0E2_9STRE</name>
<reference evidence="1 2" key="1">
    <citation type="submission" date="2011-04" db="EMBL/GenBank/DDBJ databases">
        <authorList>
            <person name="Durkin A.S."/>
            <person name="Radune D."/>
            <person name="Hostetler J."/>
            <person name="Torralba M."/>
            <person name="Gillis M."/>
            <person name="Methe B."/>
            <person name="Sutton G."/>
            <person name="Nelson K.E."/>
        </authorList>
    </citation>
    <scope>NUCLEOTIDE SEQUENCE [LARGE SCALE GENOMIC DNA]</scope>
    <source>
        <strain evidence="1 2">SK1076</strain>
    </source>
</reference>